<feature type="region of interest" description="Disordered" evidence="1">
    <location>
        <begin position="1471"/>
        <end position="1498"/>
    </location>
</feature>
<feature type="region of interest" description="Disordered" evidence="1">
    <location>
        <begin position="1571"/>
        <end position="1608"/>
    </location>
</feature>
<feature type="compositionally biased region" description="Basic and acidic residues" evidence="1">
    <location>
        <begin position="230"/>
        <end position="244"/>
    </location>
</feature>
<feature type="region of interest" description="Disordered" evidence="1">
    <location>
        <begin position="770"/>
        <end position="792"/>
    </location>
</feature>
<feature type="region of interest" description="Disordered" evidence="1">
    <location>
        <begin position="980"/>
        <end position="1081"/>
    </location>
</feature>
<feature type="compositionally biased region" description="Basic and acidic residues" evidence="1">
    <location>
        <begin position="783"/>
        <end position="792"/>
    </location>
</feature>
<keyword evidence="3" id="KW-1185">Reference proteome</keyword>
<feature type="compositionally biased region" description="Polar residues" evidence="1">
    <location>
        <begin position="920"/>
        <end position="960"/>
    </location>
</feature>
<feature type="compositionally biased region" description="Basic and acidic residues" evidence="1">
    <location>
        <begin position="1577"/>
        <end position="1593"/>
    </location>
</feature>
<feature type="region of interest" description="Disordered" evidence="1">
    <location>
        <begin position="61"/>
        <end position="250"/>
    </location>
</feature>
<feature type="region of interest" description="Disordered" evidence="1">
    <location>
        <begin position="560"/>
        <end position="667"/>
    </location>
</feature>
<feature type="compositionally biased region" description="Polar residues" evidence="1">
    <location>
        <begin position="1420"/>
        <end position="1430"/>
    </location>
</feature>
<feature type="compositionally biased region" description="Low complexity" evidence="1">
    <location>
        <begin position="209"/>
        <end position="228"/>
    </location>
</feature>
<proteinExistence type="predicted"/>
<accession>A0A0N0DUB9</accession>
<evidence type="ECO:0000313" key="2">
    <source>
        <dbReference type="EMBL" id="KPA78711.1"/>
    </source>
</evidence>
<feature type="compositionally biased region" description="Low complexity" evidence="1">
    <location>
        <begin position="494"/>
        <end position="505"/>
    </location>
</feature>
<feature type="region of interest" description="Disordered" evidence="1">
    <location>
        <begin position="1662"/>
        <end position="1756"/>
    </location>
</feature>
<dbReference type="OrthoDB" id="266530at2759"/>
<feature type="compositionally biased region" description="Low complexity" evidence="1">
    <location>
        <begin position="61"/>
        <end position="72"/>
    </location>
</feature>
<feature type="compositionally biased region" description="Basic residues" evidence="1">
    <location>
        <begin position="1062"/>
        <end position="1072"/>
    </location>
</feature>
<feature type="compositionally biased region" description="Polar residues" evidence="1">
    <location>
        <begin position="1872"/>
        <end position="1892"/>
    </location>
</feature>
<feature type="compositionally biased region" description="Pro residues" evidence="1">
    <location>
        <begin position="482"/>
        <end position="493"/>
    </location>
</feature>
<evidence type="ECO:0000313" key="3">
    <source>
        <dbReference type="Proteomes" id="UP000037923"/>
    </source>
</evidence>
<feature type="region of interest" description="Disordered" evidence="1">
    <location>
        <begin position="919"/>
        <end position="960"/>
    </location>
</feature>
<dbReference type="GeneID" id="26906132"/>
<organism evidence="2 3">
    <name type="scientific">Leptomonas pyrrhocoris</name>
    <name type="common">Firebug parasite</name>
    <dbReference type="NCBI Taxonomy" id="157538"/>
    <lineage>
        <taxon>Eukaryota</taxon>
        <taxon>Discoba</taxon>
        <taxon>Euglenozoa</taxon>
        <taxon>Kinetoplastea</taxon>
        <taxon>Metakinetoplastina</taxon>
        <taxon>Trypanosomatida</taxon>
        <taxon>Trypanosomatidae</taxon>
        <taxon>Leishmaniinae</taxon>
        <taxon>Leptomonas</taxon>
    </lineage>
</organism>
<dbReference type="OMA" id="MMGADSA"/>
<feature type="region of interest" description="Disordered" evidence="1">
    <location>
        <begin position="1172"/>
        <end position="1215"/>
    </location>
</feature>
<feature type="compositionally biased region" description="Polar residues" evidence="1">
    <location>
        <begin position="166"/>
        <end position="178"/>
    </location>
</feature>
<feature type="compositionally biased region" description="Polar residues" evidence="1">
    <location>
        <begin position="770"/>
        <end position="782"/>
    </location>
</feature>
<evidence type="ECO:0000256" key="1">
    <source>
        <dbReference type="SAM" id="MobiDB-lite"/>
    </source>
</evidence>
<feature type="compositionally biased region" description="Low complexity" evidence="1">
    <location>
        <begin position="1392"/>
        <end position="1406"/>
    </location>
</feature>
<feature type="region of interest" description="Disordered" evidence="1">
    <location>
        <begin position="356"/>
        <end position="385"/>
    </location>
</feature>
<dbReference type="EMBL" id="LGTL01000012">
    <property type="protein sequence ID" value="KPA78711.1"/>
    <property type="molecule type" value="Genomic_DNA"/>
</dbReference>
<feature type="compositionally biased region" description="Low complexity" evidence="1">
    <location>
        <begin position="1701"/>
        <end position="1736"/>
    </location>
</feature>
<feature type="compositionally biased region" description="Low complexity" evidence="1">
    <location>
        <begin position="1"/>
        <end position="23"/>
    </location>
</feature>
<name>A0A0N0DUB9_LEPPY</name>
<feature type="compositionally biased region" description="Pro residues" evidence="1">
    <location>
        <begin position="1897"/>
        <end position="1908"/>
    </location>
</feature>
<feature type="compositionally biased region" description="Low complexity" evidence="1">
    <location>
        <begin position="631"/>
        <end position="642"/>
    </location>
</feature>
<feature type="compositionally biased region" description="Polar residues" evidence="1">
    <location>
        <begin position="1682"/>
        <end position="1694"/>
    </location>
</feature>
<feature type="region of interest" description="Disordered" evidence="1">
    <location>
        <begin position="1363"/>
        <end position="1435"/>
    </location>
</feature>
<dbReference type="VEuPathDB" id="TriTrypDB:LpyrH10_12_0200"/>
<feature type="region of interest" description="Disordered" evidence="1">
    <location>
        <begin position="1852"/>
        <end position="1914"/>
    </location>
</feature>
<gene>
    <name evidence="2" type="ORF">ABB37_05842</name>
</gene>
<dbReference type="Proteomes" id="UP000037923">
    <property type="component" value="Unassembled WGS sequence"/>
</dbReference>
<feature type="region of interest" description="Disordered" evidence="1">
    <location>
        <begin position="1296"/>
        <end position="1337"/>
    </location>
</feature>
<feature type="region of interest" description="Disordered" evidence="1">
    <location>
        <begin position="1"/>
        <end position="33"/>
    </location>
</feature>
<feature type="compositionally biased region" description="Basic and acidic residues" evidence="1">
    <location>
        <begin position="526"/>
        <end position="535"/>
    </location>
</feature>
<feature type="compositionally biased region" description="Polar residues" evidence="1">
    <location>
        <begin position="1033"/>
        <end position="1057"/>
    </location>
</feature>
<sequence length="1914" mass="201652">MRVAATAAGAAAVGNGTAPGATPSPHHKNLPEAISLTNTPGYILSSDASATEDIGVVWDASPFSSISPSQVSAEGYGASHEVRHERQQGKPHEEERKPETSKVGMRTHTGDDSVSTTTGLPSPHTRTAKREKEQKRAPPTAPEGVSPSATSSIARSLSAPIPRPATTPSVPLTVATGSSDKDAASTMSPFKPLHNDFARPPSDLLSLRTSNAATTQPSSTSPTQLSPAKKGREAKKDSPEHNHSDVSSLARSNPHLTVLADLLNHKVFTEEDVLLELEAIRKRALLTTAPFNRHLLPILAWYLLRDKFGEAAATRYVAFLTCPPGTPRPDGAVNTTNHIASFLPRVNDVRRERRATKEQLRKSPTHHYTITPPRSPTEAGSLSKRGRRCTPVYDVLADASDIPSAWVASPRTPTSPPLSPRDRLRLYTREQAVMDRQQAKAEDRTVVDVVLDAAETNTQAKNVYTVVAASVSYNVLQEPSVFQPPQPPPPVPPTAAGARGAAANTTDEETAAGPQRGVHANSTPTPDRHHDDGDGLLHGLPSTPAVSAVGMIAEEGLSTFYHDGPAESPGTAPACVRTGKAPQKQHNKGKVPRGPQLQKSGTVVGGTPDLSDIPCVLDHGMSAQTDSHPDSSSTASAEGPSSRPEAPATDTQSGRRAHADNVKQRLPAGVNAAKAREAGLLVFSAAEGSVTAVSSRHASDTQNSSANPYYENSDFCLLRPTSRQQTHDQKAGSDAGFVKEPKQYSVLDSSASRTATTDAYYSMLPDTSVATQKPISSPTTPSGDKKAFDRERSKELLSSTKTFGAATEEATQMNSSYGSLLPGGSTLMKTGTAEEAEARMTTMNAETSISACDSTAASQLRPPSLVASRNISSEQRKSGEMSTALFSMFEQDDNNSNVGSIETRAVATQNSVPYSAFLRESQSGASTTRRSPSPAYSQFASEPSRSALTNDTTATSQSNVESGIRSGIAFGSLVERSELPMTKRASSARPCPPGRPTTANEPSAIAFSGMTSASESAHRRSRLSRASAPSIMGNLSETHSRGGSNYGSLMDTSHTPLSSPRCHSRHPSHSSRKPSSTGASVSRSLLGHFRDSLHRNTPSSLEDEISENYGSMMGASAQNSVAADRSSAGAASHGGYSALDASAGAQQSSVGGRTGGYGSMMGASAQNSVAADRSSAGAASHGGYSVLEPQSTEMRTTTQRNATAYPSVRSSVAPPEEMAVSANPRDYSLHYSTSESGVDSSVVDPVALQAMLKRLERPVSGLRENTACTFGEEGCRCALGGRPVHTVLCVPSPKKMMGTDSSSVESITDAANSAAAAKPDGPTPAVKAPRSPVPVAPLRQRDINALSLSRDAAEKKRHALPLCGGARVDSTPLRKGIGFQRHGSPRQSGSNPSPTGSGRPSDPGDSSKLHSAGGTPLPNRRSNASPNGNASLLDAGGQAGHVTILSDPRSSSSVSMHNVPDLSAQLEKEEHNGMRQLHTRQQPQPNQRLHPSTSGEVDYPRDFPFMAPVSILNTSAAAASRLCDARLSLAAADEPSTTGKKKATGAADGVSVVGGLSVFVEAGVLETQEVYDQADASGDKEKNGPLRVPDETKSPSLHGRARGGGGVTNDFTVVAPTSRVMTPVAQQVDSRAERLLSPEVHAKHANLATILASSRLEGSNIIDGHTTSEERPSHVAGAATVKRTSGSATLQQHPASHGRGNALNASASSALSSSSSSSSYNSSADDTTVSTDSSSVEDTHPEQSTNPATSQEVSSVMAVTAPRRRVLMQPQPTAPELPQQRELRQRHRTILDVPGVPYVESPDISTHIDKAEAHRKEKKHEAFVVAWARRGLMWQRQEKAAQLRAESLAMAKEMPDGSMPQQPPNRRAAGHTSPNRGASPYRQQQQPRNGQRYNRPGPAPMPGRPPMHPPRRGS</sequence>
<feature type="compositionally biased region" description="Polar residues" evidence="1">
    <location>
        <begin position="1188"/>
        <end position="1210"/>
    </location>
</feature>
<feature type="compositionally biased region" description="Basic and acidic residues" evidence="1">
    <location>
        <begin position="80"/>
        <end position="100"/>
    </location>
</feature>
<feature type="compositionally biased region" description="Low complexity" evidence="1">
    <location>
        <begin position="1172"/>
        <end position="1185"/>
    </location>
</feature>
<feature type="compositionally biased region" description="Polar residues" evidence="1">
    <location>
        <begin position="1479"/>
        <end position="1495"/>
    </location>
</feature>
<reference evidence="2 3" key="1">
    <citation type="submission" date="2015-07" db="EMBL/GenBank/DDBJ databases">
        <title>High-quality genome of monoxenous trypanosomatid Leptomonas pyrrhocoris.</title>
        <authorList>
            <person name="Flegontov P."/>
            <person name="Butenko A."/>
            <person name="Firsov S."/>
            <person name="Vlcek C."/>
            <person name="Logacheva M.D."/>
            <person name="Field M."/>
            <person name="Filatov D."/>
            <person name="Flegontova O."/>
            <person name="Gerasimov E."/>
            <person name="Jackson A.P."/>
            <person name="Kelly S."/>
            <person name="Opperdoes F."/>
            <person name="O'Reilly A."/>
            <person name="Votypka J."/>
            <person name="Yurchenko V."/>
            <person name="Lukes J."/>
        </authorList>
    </citation>
    <scope>NUCLEOTIDE SEQUENCE [LARGE SCALE GENOMIC DNA]</scope>
    <source>
        <strain evidence="2">H10</strain>
    </source>
</reference>
<protein>
    <submittedName>
        <fullName evidence="2">Uncharacterized protein</fullName>
    </submittedName>
</protein>
<dbReference type="RefSeq" id="XP_015657150.1">
    <property type="nucleotide sequence ID" value="XM_015804016.1"/>
</dbReference>
<comment type="caution">
    <text evidence="2">The sequence shown here is derived from an EMBL/GenBank/DDBJ whole genome shotgun (WGS) entry which is preliminary data.</text>
</comment>
<feature type="region of interest" description="Disordered" evidence="1">
    <location>
        <begin position="480"/>
        <end position="541"/>
    </location>
</feature>
<feature type="compositionally biased region" description="Polar residues" evidence="1">
    <location>
        <begin position="1742"/>
        <end position="1754"/>
    </location>
</feature>